<evidence type="ECO:0000313" key="1">
    <source>
        <dbReference type="EMBL" id="MBD2869964.1"/>
    </source>
</evidence>
<dbReference type="AlphaFoldDB" id="A0A927CLW7"/>
<gene>
    <name evidence="1" type="ORF">IDH41_15340</name>
</gene>
<dbReference type="EMBL" id="JACXIY010000017">
    <property type="protein sequence ID" value="MBD2869964.1"/>
    <property type="molecule type" value="Genomic_DNA"/>
</dbReference>
<accession>A0A927CLW7</accession>
<sequence>MTPNRKGTCKKVVSKSIFFKKTVIKKTVCKPPTGKKCVGKKVRRVRSAFRAIAGTEQNVMQDLFTKVRFQVEEFDLNNEYNASTSTFRPRQSGIYSLLASVSTETITMTPYTLDLEIRVNGVPRISDLENFLPRPGIIDASGIVQLRARDRVEVFLRSTFENVIVQSGLATRFEGNRVSG</sequence>
<evidence type="ECO:0000313" key="2">
    <source>
        <dbReference type="Proteomes" id="UP000632125"/>
    </source>
</evidence>
<reference evidence="1" key="1">
    <citation type="submission" date="2020-09" db="EMBL/GenBank/DDBJ databases">
        <title>A novel bacterium of genus Paenibacillus, isolated from South China Sea.</title>
        <authorList>
            <person name="Huang H."/>
            <person name="Mo K."/>
            <person name="Hu Y."/>
        </authorList>
    </citation>
    <scope>NUCLEOTIDE SEQUENCE</scope>
    <source>
        <strain evidence="1">IB182493</strain>
    </source>
</reference>
<proteinExistence type="predicted"/>
<dbReference type="RefSeq" id="WP_190862498.1">
    <property type="nucleotide sequence ID" value="NZ_JACXIY010000017.1"/>
</dbReference>
<comment type="caution">
    <text evidence="1">The sequence shown here is derived from an EMBL/GenBank/DDBJ whole genome shotgun (WGS) entry which is preliminary data.</text>
</comment>
<keyword evidence="2" id="KW-1185">Reference proteome</keyword>
<protein>
    <submittedName>
        <fullName evidence="1">ABC transporter permease</fullName>
    </submittedName>
</protein>
<dbReference type="InterPro" id="IPR008983">
    <property type="entry name" value="Tumour_necrosis_fac-like_dom"/>
</dbReference>
<name>A0A927CLW7_9BACL</name>
<dbReference type="Proteomes" id="UP000632125">
    <property type="component" value="Unassembled WGS sequence"/>
</dbReference>
<dbReference type="Gene3D" id="2.60.120.40">
    <property type="match status" value="1"/>
</dbReference>
<dbReference type="SUPFAM" id="SSF49842">
    <property type="entry name" value="TNF-like"/>
    <property type="match status" value="1"/>
</dbReference>
<organism evidence="1 2">
    <name type="scientific">Paenibacillus arenilitoris</name>
    <dbReference type="NCBI Taxonomy" id="2772299"/>
    <lineage>
        <taxon>Bacteria</taxon>
        <taxon>Bacillati</taxon>
        <taxon>Bacillota</taxon>
        <taxon>Bacilli</taxon>
        <taxon>Bacillales</taxon>
        <taxon>Paenibacillaceae</taxon>
        <taxon>Paenibacillus</taxon>
    </lineage>
</organism>